<accession>A0ACD3AN25</accession>
<sequence length="153" mass="17486">MNCFPSLKTIEILAIPVDSGYINHDWQEESDLEEGVSESCNAAQLDALAQHLYPIFQFEKWFGEEFVHRLRGTSATDGARSKLDFGQRVIQAKREPLGDADEIQRFDGLDVDIVMTELAMEDYVRAVRGKGLEWWKDIWGIPNHVLVNYARGQ</sequence>
<protein>
    <submittedName>
        <fullName evidence="1">Uncharacterized protein</fullName>
    </submittedName>
</protein>
<dbReference type="Proteomes" id="UP000308600">
    <property type="component" value="Unassembled WGS sequence"/>
</dbReference>
<proteinExistence type="predicted"/>
<dbReference type="EMBL" id="ML208390">
    <property type="protein sequence ID" value="TFK66946.1"/>
    <property type="molecule type" value="Genomic_DNA"/>
</dbReference>
<gene>
    <name evidence="1" type="ORF">BDN72DRAFT_859536</name>
</gene>
<keyword evidence="2" id="KW-1185">Reference proteome</keyword>
<evidence type="ECO:0000313" key="1">
    <source>
        <dbReference type="EMBL" id="TFK66946.1"/>
    </source>
</evidence>
<evidence type="ECO:0000313" key="2">
    <source>
        <dbReference type="Proteomes" id="UP000308600"/>
    </source>
</evidence>
<organism evidence="1 2">
    <name type="scientific">Pluteus cervinus</name>
    <dbReference type="NCBI Taxonomy" id="181527"/>
    <lineage>
        <taxon>Eukaryota</taxon>
        <taxon>Fungi</taxon>
        <taxon>Dikarya</taxon>
        <taxon>Basidiomycota</taxon>
        <taxon>Agaricomycotina</taxon>
        <taxon>Agaricomycetes</taxon>
        <taxon>Agaricomycetidae</taxon>
        <taxon>Agaricales</taxon>
        <taxon>Pluteineae</taxon>
        <taxon>Pluteaceae</taxon>
        <taxon>Pluteus</taxon>
    </lineage>
</organism>
<reference evidence="1 2" key="1">
    <citation type="journal article" date="2019" name="Nat. Ecol. Evol.">
        <title>Megaphylogeny resolves global patterns of mushroom evolution.</title>
        <authorList>
            <person name="Varga T."/>
            <person name="Krizsan K."/>
            <person name="Foldi C."/>
            <person name="Dima B."/>
            <person name="Sanchez-Garcia M."/>
            <person name="Sanchez-Ramirez S."/>
            <person name="Szollosi G.J."/>
            <person name="Szarkandi J.G."/>
            <person name="Papp V."/>
            <person name="Albert L."/>
            <person name="Andreopoulos W."/>
            <person name="Angelini C."/>
            <person name="Antonin V."/>
            <person name="Barry K.W."/>
            <person name="Bougher N.L."/>
            <person name="Buchanan P."/>
            <person name="Buyck B."/>
            <person name="Bense V."/>
            <person name="Catcheside P."/>
            <person name="Chovatia M."/>
            <person name="Cooper J."/>
            <person name="Damon W."/>
            <person name="Desjardin D."/>
            <person name="Finy P."/>
            <person name="Geml J."/>
            <person name="Haridas S."/>
            <person name="Hughes K."/>
            <person name="Justo A."/>
            <person name="Karasinski D."/>
            <person name="Kautmanova I."/>
            <person name="Kiss B."/>
            <person name="Kocsube S."/>
            <person name="Kotiranta H."/>
            <person name="LaButti K.M."/>
            <person name="Lechner B.E."/>
            <person name="Liimatainen K."/>
            <person name="Lipzen A."/>
            <person name="Lukacs Z."/>
            <person name="Mihaltcheva S."/>
            <person name="Morgado L.N."/>
            <person name="Niskanen T."/>
            <person name="Noordeloos M.E."/>
            <person name="Ohm R.A."/>
            <person name="Ortiz-Santana B."/>
            <person name="Ovrebo C."/>
            <person name="Racz N."/>
            <person name="Riley R."/>
            <person name="Savchenko A."/>
            <person name="Shiryaev A."/>
            <person name="Soop K."/>
            <person name="Spirin V."/>
            <person name="Szebenyi C."/>
            <person name="Tomsovsky M."/>
            <person name="Tulloss R.E."/>
            <person name="Uehling J."/>
            <person name="Grigoriev I.V."/>
            <person name="Vagvolgyi C."/>
            <person name="Papp T."/>
            <person name="Martin F.M."/>
            <person name="Miettinen O."/>
            <person name="Hibbett D.S."/>
            <person name="Nagy L.G."/>
        </authorList>
    </citation>
    <scope>NUCLEOTIDE SEQUENCE [LARGE SCALE GENOMIC DNA]</scope>
    <source>
        <strain evidence="1 2">NL-1719</strain>
    </source>
</reference>
<name>A0ACD3AN25_9AGAR</name>